<proteinExistence type="predicted"/>
<protein>
    <submittedName>
        <fullName evidence="2">Uncharacterized protein</fullName>
    </submittedName>
</protein>
<evidence type="ECO:0000256" key="1">
    <source>
        <dbReference type="SAM" id="MobiDB-lite"/>
    </source>
</evidence>
<keyword evidence="3" id="KW-1185">Reference proteome</keyword>
<dbReference type="EMBL" id="JAULSV010000004">
    <property type="protein sequence ID" value="KAK0645795.1"/>
    <property type="molecule type" value="Genomic_DNA"/>
</dbReference>
<organism evidence="2 3">
    <name type="scientific">Cercophora newfieldiana</name>
    <dbReference type="NCBI Taxonomy" id="92897"/>
    <lineage>
        <taxon>Eukaryota</taxon>
        <taxon>Fungi</taxon>
        <taxon>Dikarya</taxon>
        <taxon>Ascomycota</taxon>
        <taxon>Pezizomycotina</taxon>
        <taxon>Sordariomycetes</taxon>
        <taxon>Sordariomycetidae</taxon>
        <taxon>Sordariales</taxon>
        <taxon>Lasiosphaeriaceae</taxon>
        <taxon>Cercophora</taxon>
    </lineage>
</organism>
<dbReference type="Proteomes" id="UP001174936">
    <property type="component" value="Unassembled WGS sequence"/>
</dbReference>
<name>A0AA39Y796_9PEZI</name>
<evidence type="ECO:0000313" key="2">
    <source>
        <dbReference type="EMBL" id="KAK0645795.1"/>
    </source>
</evidence>
<reference evidence="2" key="1">
    <citation type="submission" date="2023-06" db="EMBL/GenBank/DDBJ databases">
        <title>Genome-scale phylogeny and comparative genomics of the fungal order Sordariales.</title>
        <authorList>
            <consortium name="Lawrence Berkeley National Laboratory"/>
            <person name="Hensen N."/>
            <person name="Bonometti L."/>
            <person name="Westerberg I."/>
            <person name="Brannstrom I.O."/>
            <person name="Guillou S."/>
            <person name="Cros-Aarteil S."/>
            <person name="Calhoun S."/>
            <person name="Haridas S."/>
            <person name="Kuo A."/>
            <person name="Mondo S."/>
            <person name="Pangilinan J."/>
            <person name="Riley R."/>
            <person name="Labutti K."/>
            <person name="Andreopoulos B."/>
            <person name="Lipzen A."/>
            <person name="Chen C."/>
            <person name="Yanf M."/>
            <person name="Daum C."/>
            <person name="Ng V."/>
            <person name="Clum A."/>
            <person name="Steindorff A."/>
            <person name="Ohm R."/>
            <person name="Martin F."/>
            <person name="Silar P."/>
            <person name="Natvig D."/>
            <person name="Lalanne C."/>
            <person name="Gautier V."/>
            <person name="Ament-Velasquez S.L."/>
            <person name="Kruys A."/>
            <person name="Hutchinson M.I."/>
            <person name="Powell A.J."/>
            <person name="Barry K."/>
            <person name="Miller A.N."/>
            <person name="Grigoriev I.V."/>
            <person name="Debuchy R."/>
            <person name="Gladieux P."/>
            <person name="Thoren M.H."/>
            <person name="Johannesson H."/>
        </authorList>
    </citation>
    <scope>NUCLEOTIDE SEQUENCE</scope>
    <source>
        <strain evidence="2">SMH2532-1</strain>
    </source>
</reference>
<feature type="region of interest" description="Disordered" evidence="1">
    <location>
        <begin position="54"/>
        <end position="93"/>
    </location>
</feature>
<evidence type="ECO:0000313" key="3">
    <source>
        <dbReference type="Proteomes" id="UP001174936"/>
    </source>
</evidence>
<sequence>MQNNRIDQRPTRHPFRDPKPQGDSMPRLEGRVSILSPALEDVPNIVNLTPFLPARTPQSWSSGPTVRKPHNSPTAKPNAAKSARVVGQPHSRSLTCISNTSKFATRSDSAEF</sequence>
<comment type="caution">
    <text evidence="2">The sequence shown here is derived from an EMBL/GenBank/DDBJ whole genome shotgun (WGS) entry which is preliminary data.</text>
</comment>
<accession>A0AA39Y796</accession>
<dbReference type="AlphaFoldDB" id="A0AA39Y796"/>
<feature type="region of interest" description="Disordered" evidence="1">
    <location>
        <begin position="1"/>
        <end position="26"/>
    </location>
</feature>
<gene>
    <name evidence="2" type="ORF">B0T16DRAFT_146851</name>
</gene>